<keyword evidence="1" id="KW-0175">Coiled coil</keyword>
<dbReference type="OrthoDB" id="127886at2759"/>
<dbReference type="EMBL" id="BSXT01002375">
    <property type="protein sequence ID" value="GMF48509.1"/>
    <property type="molecule type" value="Genomic_DNA"/>
</dbReference>
<reference evidence="3" key="1">
    <citation type="submission" date="2023-04" db="EMBL/GenBank/DDBJ databases">
        <title>Phytophthora fragariaefolia NBRC 109709.</title>
        <authorList>
            <person name="Ichikawa N."/>
            <person name="Sato H."/>
            <person name="Tonouchi N."/>
        </authorList>
    </citation>
    <scope>NUCLEOTIDE SEQUENCE</scope>
    <source>
        <strain evidence="3">NBRC 109709</strain>
    </source>
</reference>
<feature type="compositionally biased region" description="Basic and acidic residues" evidence="2">
    <location>
        <begin position="176"/>
        <end position="203"/>
    </location>
</feature>
<proteinExistence type="predicted"/>
<feature type="compositionally biased region" description="Basic residues" evidence="2">
    <location>
        <begin position="222"/>
        <end position="249"/>
    </location>
</feature>
<name>A0A9W6XWA9_9STRA</name>
<sequence length="942" mass="102654">MKIFGDETESLGAPLPASVPGRGKRRARSSSSSVRANQAAVNVLSEDSDGAIRPKRERHRRRRRSSENKVGTSAQNPIALLSDSSGDEPASEDTGVTADSDSSAEEEEWAEGDTRGGFDEEEETAGSSYSSSLSSQEDTNDEPEDEDIEIATNAKKAVKPGKRRSHSQTRTHVNRKTTDKTEGNIELEITAKAEAKTETDHHHGAAKWLDGDDNDDDSPTKIRPRPLLKTSHSRSAMHRANMKHKKHPRSRSDGSVQHVPGVDKHRGIKRTTGLAQSKHNRLQNRIGKKAKSAPRSLLENLHSDTYDGRWDDNDDNGFNLGVEQYGESPPRRPPSRVHSRANSVKSGQSSPATSIIATSPMLEFSDEQKEEPPVDQFTQETINTLPVPAQPSAALSEQSVPATVSAGPTAVSAPAPAISESAVPAAAPPPPTSVPPVAAISSSSVLAMAKPAAVTATTPSLPSLPSNLSARGLGSAASTPSCSVKSSADSTDSSAQVSMELTQVVLPPDNNKYHIRVTVSADKPPVYTIWMENLTSREQREYSFTDVLDLPGANTEVRVPTATVLTALFRCLISQPDAVVIVGPEPKATAESKTAFEKGEVLLQTSRAEKQPGIADGDGDGLTLVVAYPALDLFRVDHHFPMKLVSTNERLQHLAKEVERLREQLHLVQTDRDKLCEQLRQQEEENERALSQQVEAQVQARMAAQNAILQGQQQIKEKPNQQVDELAEKKIEALKQSLTKEKCDRSRAMRWVFARSDWMTAFHPCQALMAGATSDTETSLLRPATAASPRKYIVEWKELLDIAEPFFQPSKSDSGFTLAITVVKDGMYQVNASVSHDSVAQLRLVVAPRSGAPREIAPTTVLLYDNKQRVSRVDLMLYLRGMDRLSLELELLNSPTHAQQEQWLRVPMPTHNRLFIAILDEHAAHPSDGVEAAGNASTRVSV</sequence>
<evidence type="ECO:0000313" key="3">
    <source>
        <dbReference type="EMBL" id="GMF48509.1"/>
    </source>
</evidence>
<comment type="caution">
    <text evidence="3">The sequence shown here is derived from an EMBL/GenBank/DDBJ whole genome shotgun (WGS) entry which is preliminary data.</text>
</comment>
<feature type="compositionally biased region" description="Basic and acidic residues" evidence="2">
    <location>
        <begin position="301"/>
        <end position="311"/>
    </location>
</feature>
<evidence type="ECO:0000256" key="1">
    <source>
        <dbReference type="SAM" id="Coils"/>
    </source>
</evidence>
<dbReference type="AlphaFoldDB" id="A0A9W6XWA9"/>
<feature type="compositionally biased region" description="Polar residues" evidence="2">
    <location>
        <begin position="341"/>
        <end position="357"/>
    </location>
</feature>
<keyword evidence="4" id="KW-1185">Reference proteome</keyword>
<protein>
    <submittedName>
        <fullName evidence="3">Unnamed protein product</fullName>
    </submittedName>
</protein>
<accession>A0A9W6XWA9</accession>
<evidence type="ECO:0000313" key="4">
    <source>
        <dbReference type="Proteomes" id="UP001165121"/>
    </source>
</evidence>
<dbReference type="Proteomes" id="UP001165121">
    <property type="component" value="Unassembled WGS sequence"/>
</dbReference>
<feature type="compositionally biased region" description="Low complexity" evidence="2">
    <location>
        <begin position="29"/>
        <end position="43"/>
    </location>
</feature>
<feature type="region of interest" description="Disordered" evidence="2">
    <location>
        <begin position="1"/>
        <end position="401"/>
    </location>
</feature>
<feature type="compositionally biased region" description="Acidic residues" evidence="2">
    <location>
        <begin position="102"/>
        <end position="111"/>
    </location>
</feature>
<feature type="compositionally biased region" description="Basic residues" evidence="2">
    <location>
        <begin position="278"/>
        <end position="292"/>
    </location>
</feature>
<feature type="compositionally biased region" description="Low complexity" evidence="2">
    <location>
        <begin position="481"/>
        <end position="495"/>
    </location>
</feature>
<feature type="compositionally biased region" description="Low complexity" evidence="2">
    <location>
        <begin position="125"/>
        <end position="137"/>
    </location>
</feature>
<gene>
    <name evidence="3" type="ORF">Pfra01_001876600</name>
</gene>
<feature type="region of interest" description="Disordered" evidence="2">
    <location>
        <begin position="471"/>
        <end position="495"/>
    </location>
</feature>
<feature type="compositionally biased region" description="Basic residues" evidence="2">
    <location>
        <begin position="156"/>
        <end position="175"/>
    </location>
</feature>
<organism evidence="3 4">
    <name type="scientific">Phytophthora fragariaefolia</name>
    <dbReference type="NCBI Taxonomy" id="1490495"/>
    <lineage>
        <taxon>Eukaryota</taxon>
        <taxon>Sar</taxon>
        <taxon>Stramenopiles</taxon>
        <taxon>Oomycota</taxon>
        <taxon>Peronosporomycetes</taxon>
        <taxon>Peronosporales</taxon>
        <taxon>Peronosporaceae</taxon>
        <taxon>Phytophthora</taxon>
    </lineage>
</organism>
<feature type="compositionally biased region" description="Acidic residues" evidence="2">
    <location>
        <begin position="138"/>
        <end position="149"/>
    </location>
</feature>
<evidence type="ECO:0000256" key="2">
    <source>
        <dbReference type="SAM" id="MobiDB-lite"/>
    </source>
</evidence>
<feature type="compositionally biased region" description="Basic residues" evidence="2">
    <location>
        <begin position="53"/>
        <end position="64"/>
    </location>
</feature>
<feature type="coiled-coil region" evidence="1">
    <location>
        <begin position="644"/>
        <end position="699"/>
    </location>
</feature>